<evidence type="ECO:0008006" key="8">
    <source>
        <dbReference type="Google" id="ProtNLM"/>
    </source>
</evidence>
<keyword evidence="3 5" id="KW-1133">Transmembrane helix</keyword>
<dbReference type="InterPro" id="IPR032808">
    <property type="entry name" value="DoxX"/>
</dbReference>
<dbReference type="AlphaFoldDB" id="G7GYY9"/>
<dbReference type="PANTHER" id="PTHR36974">
    <property type="entry name" value="MEMBRANE PROTEIN-RELATED"/>
    <property type="match status" value="1"/>
</dbReference>
<evidence type="ECO:0000256" key="4">
    <source>
        <dbReference type="ARBA" id="ARBA00023136"/>
    </source>
</evidence>
<keyword evidence="2 5" id="KW-0812">Transmembrane</keyword>
<evidence type="ECO:0000313" key="6">
    <source>
        <dbReference type="EMBL" id="GAB08814.1"/>
    </source>
</evidence>
<feature type="transmembrane region" description="Helical" evidence="5">
    <location>
        <begin position="93"/>
        <end position="112"/>
    </location>
</feature>
<dbReference type="STRING" id="1073574.GOARA_021_00510"/>
<comment type="caution">
    <text evidence="6">The sequence shown here is derived from an EMBL/GenBank/DDBJ whole genome shotgun (WGS) entry which is preliminary data.</text>
</comment>
<evidence type="ECO:0000256" key="5">
    <source>
        <dbReference type="SAM" id="Phobius"/>
    </source>
</evidence>
<comment type="subcellular location">
    <subcellularLocation>
        <location evidence="1">Membrane</location>
        <topology evidence="1">Multi-pass membrane protein</topology>
    </subcellularLocation>
</comment>
<protein>
    <recommendedName>
        <fullName evidence="8">DoxX family protein</fullName>
    </recommendedName>
</protein>
<name>G7GYY9_9ACTN</name>
<dbReference type="OrthoDB" id="129693at2"/>
<gene>
    <name evidence="6" type="ORF">GOARA_021_00510</name>
</gene>
<sequence length="168" mass="18316">MEPLIALIATTLVVHMIGRTAIPSWRPWPVALRAGVAVMFTMTGIAHFVGMRDELIAMVPPALPAPEFLVTLTGILELAAAAALFWRPLRRRAAGGLALMLLAMFPANVYKAVNETDLRWDDTLLPRTVLQVVFVAAVVAVLAWDLREDRTADPAIADNARRSPQQIG</sequence>
<proteinExistence type="predicted"/>
<feature type="transmembrane region" description="Helical" evidence="5">
    <location>
        <begin position="30"/>
        <end position="48"/>
    </location>
</feature>
<dbReference type="Pfam" id="PF07681">
    <property type="entry name" value="DoxX"/>
    <property type="match status" value="1"/>
</dbReference>
<dbReference type="PANTHER" id="PTHR36974:SF1">
    <property type="entry name" value="DOXX FAMILY MEMBRANE PROTEIN"/>
    <property type="match status" value="1"/>
</dbReference>
<evidence type="ECO:0000256" key="2">
    <source>
        <dbReference type="ARBA" id="ARBA00022692"/>
    </source>
</evidence>
<dbReference type="RefSeq" id="WP_007320891.1">
    <property type="nucleotide sequence ID" value="NZ_BAEE01000021.1"/>
</dbReference>
<evidence type="ECO:0000256" key="3">
    <source>
        <dbReference type="ARBA" id="ARBA00022989"/>
    </source>
</evidence>
<evidence type="ECO:0000256" key="1">
    <source>
        <dbReference type="ARBA" id="ARBA00004141"/>
    </source>
</evidence>
<reference evidence="6 7" key="1">
    <citation type="submission" date="2011-11" db="EMBL/GenBank/DDBJ databases">
        <title>Whole genome shotgun sequence of Gordonia araii NBRC 100433.</title>
        <authorList>
            <person name="Yoshida Y."/>
            <person name="Hosoyama A."/>
            <person name="Tsuchikane K."/>
            <person name="Katsumata H."/>
            <person name="Yamazaki S."/>
            <person name="Fujita N."/>
        </authorList>
    </citation>
    <scope>NUCLEOTIDE SEQUENCE [LARGE SCALE GENOMIC DNA]</scope>
    <source>
        <strain evidence="6 7">NBRC 100433</strain>
    </source>
</reference>
<accession>G7GYY9</accession>
<keyword evidence="7" id="KW-1185">Reference proteome</keyword>
<organism evidence="6 7">
    <name type="scientific">Gordonia araii NBRC 100433</name>
    <dbReference type="NCBI Taxonomy" id="1073574"/>
    <lineage>
        <taxon>Bacteria</taxon>
        <taxon>Bacillati</taxon>
        <taxon>Actinomycetota</taxon>
        <taxon>Actinomycetes</taxon>
        <taxon>Mycobacteriales</taxon>
        <taxon>Gordoniaceae</taxon>
        <taxon>Gordonia</taxon>
    </lineage>
</organism>
<keyword evidence="4 5" id="KW-0472">Membrane</keyword>
<feature type="transmembrane region" description="Helical" evidence="5">
    <location>
        <begin position="6"/>
        <end position="23"/>
    </location>
</feature>
<dbReference type="Proteomes" id="UP000035088">
    <property type="component" value="Unassembled WGS sequence"/>
</dbReference>
<dbReference type="EMBL" id="BAEE01000021">
    <property type="protein sequence ID" value="GAB08814.1"/>
    <property type="molecule type" value="Genomic_DNA"/>
</dbReference>
<feature type="transmembrane region" description="Helical" evidence="5">
    <location>
        <begin position="68"/>
        <end position="86"/>
    </location>
</feature>
<evidence type="ECO:0000313" key="7">
    <source>
        <dbReference type="Proteomes" id="UP000035088"/>
    </source>
</evidence>
<feature type="transmembrane region" description="Helical" evidence="5">
    <location>
        <begin position="124"/>
        <end position="144"/>
    </location>
</feature>